<gene>
    <name evidence="1" type="ORF">PFISCL1PPCAC_21955</name>
</gene>
<organism evidence="1 2">
    <name type="scientific">Pristionchus fissidentatus</name>
    <dbReference type="NCBI Taxonomy" id="1538716"/>
    <lineage>
        <taxon>Eukaryota</taxon>
        <taxon>Metazoa</taxon>
        <taxon>Ecdysozoa</taxon>
        <taxon>Nematoda</taxon>
        <taxon>Chromadorea</taxon>
        <taxon>Rhabditida</taxon>
        <taxon>Rhabditina</taxon>
        <taxon>Diplogasteromorpha</taxon>
        <taxon>Diplogasteroidea</taxon>
        <taxon>Neodiplogasteridae</taxon>
        <taxon>Pristionchus</taxon>
    </lineage>
</organism>
<dbReference type="EMBL" id="BTSY01000005">
    <property type="protein sequence ID" value="GMT30658.1"/>
    <property type="molecule type" value="Genomic_DNA"/>
</dbReference>
<evidence type="ECO:0000313" key="1">
    <source>
        <dbReference type="EMBL" id="GMT30658.1"/>
    </source>
</evidence>
<dbReference type="AlphaFoldDB" id="A0AAV5WK19"/>
<reference evidence="1" key="1">
    <citation type="submission" date="2023-10" db="EMBL/GenBank/DDBJ databases">
        <title>Genome assembly of Pristionchus species.</title>
        <authorList>
            <person name="Yoshida K."/>
            <person name="Sommer R.J."/>
        </authorList>
    </citation>
    <scope>NUCLEOTIDE SEQUENCE</scope>
    <source>
        <strain evidence="1">RS5133</strain>
    </source>
</reference>
<feature type="non-terminal residue" evidence="1">
    <location>
        <position position="1"/>
    </location>
</feature>
<name>A0AAV5WK19_9BILA</name>
<protein>
    <submittedName>
        <fullName evidence="1">Uncharacterized protein</fullName>
    </submittedName>
</protein>
<dbReference type="PANTHER" id="PTHR22744">
    <property type="entry name" value="HELIX LOOP HELIX PROTEIN 21-RELATED"/>
    <property type="match status" value="1"/>
</dbReference>
<comment type="caution">
    <text evidence="1">The sequence shown here is derived from an EMBL/GenBank/DDBJ whole genome shotgun (WGS) entry which is preliminary data.</text>
</comment>
<accession>A0AAV5WK19</accession>
<proteinExistence type="predicted"/>
<dbReference type="PANTHER" id="PTHR22744:SF14">
    <property type="entry name" value="BTB DOMAIN-CONTAINING PROTEIN-RELATED"/>
    <property type="match status" value="1"/>
</dbReference>
<dbReference type="Proteomes" id="UP001432322">
    <property type="component" value="Unassembled WGS sequence"/>
</dbReference>
<keyword evidence="2" id="KW-1185">Reference proteome</keyword>
<sequence>SVIEKSTTYLHFTERIPISYKLKLADQFRLHKLRRRCIDTFKTVDEIKALKKTHEFYDYSDKMKAALLEKVMEL</sequence>
<evidence type="ECO:0000313" key="2">
    <source>
        <dbReference type="Proteomes" id="UP001432322"/>
    </source>
</evidence>